<gene>
    <name evidence="1" type="ORF">CN611_14650</name>
</gene>
<organism evidence="1 2">
    <name type="scientific">Bacillus wiedmannii</name>
    <dbReference type="NCBI Taxonomy" id="1890302"/>
    <lineage>
        <taxon>Bacteria</taxon>
        <taxon>Bacillati</taxon>
        <taxon>Bacillota</taxon>
        <taxon>Bacilli</taxon>
        <taxon>Bacillales</taxon>
        <taxon>Bacillaceae</taxon>
        <taxon>Bacillus</taxon>
        <taxon>Bacillus cereus group</taxon>
    </lineage>
</organism>
<dbReference type="RefSeq" id="WP_098102639.1">
    <property type="nucleotide sequence ID" value="NZ_NUDL01000042.1"/>
</dbReference>
<evidence type="ECO:0000313" key="2">
    <source>
        <dbReference type="Proteomes" id="UP000220621"/>
    </source>
</evidence>
<comment type="caution">
    <text evidence="1">The sequence shown here is derived from an EMBL/GenBank/DDBJ whole genome shotgun (WGS) entry which is preliminary data.</text>
</comment>
<dbReference type="EMBL" id="NUDL01000042">
    <property type="protein sequence ID" value="PEM55347.1"/>
    <property type="molecule type" value="Genomic_DNA"/>
</dbReference>
<dbReference type="Proteomes" id="UP000220621">
    <property type="component" value="Unassembled WGS sequence"/>
</dbReference>
<dbReference type="AlphaFoldDB" id="A0A2B5XUI9"/>
<reference evidence="1 2" key="1">
    <citation type="submission" date="2017-09" db="EMBL/GenBank/DDBJ databases">
        <title>Large-scale bioinformatics analysis of Bacillus genomes uncovers conserved roles of natural products in bacterial physiology.</title>
        <authorList>
            <consortium name="Agbiome Team Llc"/>
            <person name="Bleich R.M."/>
            <person name="Grubbs K.J."/>
            <person name="Santa Maria K.C."/>
            <person name="Allen S.E."/>
            <person name="Farag S."/>
            <person name="Shank E.A."/>
            <person name="Bowers A."/>
        </authorList>
    </citation>
    <scope>NUCLEOTIDE SEQUENCE [LARGE SCALE GENOMIC DNA]</scope>
    <source>
        <strain evidence="1 2">AFS010764</strain>
    </source>
</reference>
<protein>
    <submittedName>
        <fullName evidence="1">Uncharacterized protein</fullName>
    </submittedName>
</protein>
<dbReference type="Pfam" id="PF08239">
    <property type="entry name" value="SH3_3"/>
    <property type="match status" value="1"/>
</dbReference>
<dbReference type="PROSITE" id="PS51781">
    <property type="entry name" value="SH3B"/>
    <property type="match status" value="1"/>
</dbReference>
<name>A0A2B5XUI9_9BACI</name>
<sequence length="214" mass="24231">MIFIITKDAKLTFPVTPSGIGPKGGDTQITEVQTLHRGVIPFTDGTGLEEVSWTSFFSFNKVYGEEVRHDPYKAIAALEKIKKAEEPVILYITELNYQKEMLLKTFDYWMDKPWYIEFSIAFKEYRDIKLGVLNGNGEVIRPPSNNMENYVLKTAKVTGDAYMIAVRDVPSYNGKVIGTVKKGDTVTLVRNQQGEWLFIQMSNTHGYVLASNLS</sequence>
<proteinExistence type="predicted"/>
<dbReference type="InterPro" id="IPR003646">
    <property type="entry name" value="SH3-like_bac-type"/>
</dbReference>
<accession>A0A2B5XUI9</accession>
<evidence type="ECO:0000313" key="1">
    <source>
        <dbReference type="EMBL" id="PEM55347.1"/>
    </source>
</evidence>
<dbReference type="Gene3D" id="2.30.30.40">
    <property type="entry name" value="SH3 Domains"/>
    <property type="match status" value="1"/>
</dbReference>